<comment type="catalytic activity">
    <reaction evidence="5">
        <text>a uridine in RNA = a pseudouridine in RNA</text>
        <dbReference type="Rhea" id="RHEA:48348"/>
        <dbReference type="Rhea" id="RHEA-COMP:12068"/>
        <dbReference type="Rhea" id="RHEA-COMP:12069"/>
        <dbReference type="ChEBI" id="CHEBI:65314"/>
        <dbReference type="ChEBI" id="CHEBI:65315"/>
    </reaction>
</comment>
<dbReference type="PROSITE" id="PS50889">
    <property type="entry name" value="S4"/>
    <property type="match status" value="1"/>
</dbReference>
<protein>
    <recommendedName>
        <fullName evidence="5">Pseudouridine synthase</fullName>
        <ecNumber evidence="5">5.4.99.-</ecNumber>
    </recommendedName>
</protein>
<dbReference type="SUPFAM" id="SSF55174">
    <property type="entry name" value="Alpha-L RNA-binding motif"/>
    <property type="match status" value="1"/>
</dbReference>
<evidence type="ECO:0000259" key="6">
    <source>
        <dbReference type="SMART" id="SM00363"/>
    </source>
</evidence>
<dbReference type="InterPro" id="IPR020103">
    <property type="entry name" value="PsdUridine_synth_cat_dom_sf"/>
</dbReference>
<evidence type="ECO:0000313" key="8">
    <source>
        <dbReference type="Proteomes" id="UP000177165"/>
    </source>
</evidence>
<evidence type="ECO:0000313" key="7">
    <source>
        <dbReference type="EMBL" id="OGY80061.1"/>
    </source>
</evidence>
<keyword evidence="2 5" id="KW-0413">Isomerase</keyword>
<gene>
    <name evidence="7" type="ORF">A3B74_05435</name>
</gene>
<dbReference type="Gene3D" id="3.30.2350.10">
    <property type="entry name" value="Pseudouridine synthase"/>
    <property type="match status" value="1"/>
</dbReference>
<dbReference type="GO" id="GO:0120159">
    <property type="term" value="F:rRNA pseudouridine synthase activity"/>
    <property type="evidence" value="ECO:0007669"/>
    <property type="project" value="UniProtKB-ARBA"/>
</dbReference>
<dbReference type="NCBIfam" id="TIGR00005">
    <property type="entry name" value="rluA_subfam"/>
    <property type="match status" value="1"/>
</dbReference>
<dbReference type="CDD" id="cd02869">
    <property type="entry name" value="PseudoU_synth_RluA_like"/>
    <property type="match status" value="1"/>
</dbReference>
<evidence type="ECO:0000256" key="4">
    <source>
        <dbReference type="PROSITE-ProRule" id="PRU00182"/>
    </source>
</evidence>
<dbReference type="STRING" id="1798540.A3B74_05435"/>
<feature type="active site" evidence="3">
    <location>
        <position position="145"/>
    </location>
</feature>
<dbReference type="InterPro" id="IPR036986">
    <property type="entry name" value="S4_RNA-bd_sf"/>
</dbReference>
<dbReference type="Gene3D" id="3.10.290.10">
    <property type="entry name" value="RNA-binding S4 domain"/>
    <property type="match status" value="1"/>
</dbReference>
<dbReference type="SMART" id="SM00363">
    <property type="entry name" value="S4"/>
    <property type="match status" value="1"/>
</dbReference>
<dbReference type="InterPro" id="IPR050188">
    <property type="entry name" value="RluA_PseudoU_synthase"/>
</dbReference>
<keyword evidence="4" id="KW-0694">RNA-binding</keyword>
<dbReference type="InterPro" id="IPR006224">
    <property type="entry name" value="PsdUridine_synth_RluA-like_CS"/>
</dbReference>
<dbReference type="AlphaFoldDB" id="A0A1G2AT21"/>
<dbReference type="CDD" id="cd00165">
    <property type="entry name" value="S4"/>
    <property type="match status" value="1"/>
</dbReference>
<comment type="caution">
    <text evidence="7">The sequence shown here is derived from an EMBL/GenBank/DDBJ whole genome shotgun (WGS) entry which is preliminary data.</text>
</comment>
<dbReference type="GO" id="GO:0003723">
    <property type="term" value="F:RNA binding"/>
    <property type="evidence" value="ECO:0007669"/>
    <property type="project" value="UniProtKB-KW"/>
</dbReference>
<dbReference type="GO" id="GO:0000455">
    <property type="term" value="P:enzyme-directed rRNA pseudouridine synthesis"/>
    <property type="evidence" value="ECO:0007669"/>
    <property type="project" value="TreeGrafter"/>
</dbReference>
<dbReference type="InterPro" id="IPR006145">
    <property type="entry name" value="PsdUridine_synth_RsuA/RluA"/>
</dbReference>
<dbReference type="SUPFAM" id="SSF55120">
    <property type="entry name" value="Pseudouridine synthase"/>
    <property type="match status" value="1"/>
</dbReference>
<dbReference type="EC" id="5.4.99.-" evidence="5"/>
<evidence type="ECO:0000256" key="5">
    <source>
        <dbReference type="RuleBase" id="RU362028"/>
    </source>
</evidence>
<comment type="function">
    <text evidence="5">Responsible for synthesis of pseudouridine from uracil.</text>
</comment>
<dbReference type="InterPro" id="IPR006225">
    <property type="entry name" value="PsdUridine_synth_RluC/D"/>
</dbReference>
<dbReference type="PROSITE" id="PS01129">
    <property type="entry name" value="PSI_RLU"/>
    <property type="match status" value="1"/>
</dbReference>
<dbReference type="Pfam" id="PF00849">
    <property type="entry name" value="PseudoU_synth_2"/>
    <property type="match status" value="1"/>
</dbReference>
<proteinExistence type="inferred from homology"/>
<evidence type="ECO:0000256" key="3">
    <source>
        <dbReference type="PIRSR" id="PIRSR606225-1"/>
    </source>
</evidence>
<comment type="similarity">
    <text evidence="1 5">Belongs to the pseudouridine synthase RluA family.</text>
</comment>
<reference evidence="7 8" key="1">
    <citation type="journal article" date="2016" name="Nat. Commun.">
        <title>Thousands of microbial genomes shed light on interconnected biogeochemical processes in an aquifer system.</title>
        <authorList>
            <person name="Anantharaman K."/>
            <person name="Brown C.T."/>
            <person name="Hug L.A."/>
            <person name="Sharon I."/>
            <person name="Castelle C.J."/>
            <person name="Probst A.J."/>
            <person name="Thomas B.C."/>
            <person name="Singh A."/>
            <person name="Wilkins M.J."/>
            <person name="Karaoz U."/>
            <person name="Brodie E.L."/>
            <person name="Williams K.H."/>
            <person name="Hubbard S.S."/>
            <person name="Banfield J.F."/>
        </authorList>
    </citation>
    <scope>NUCLEOTIDE SEQUENCE [LARGE SCALE GENOMIC DNA]</scope>
</reference>
<accession>A0A1G2AT21</accession>
<sequence length="313" mass="35976">MSSSLIHFTINEAQHCGMRLDLYLRRLFPQISRNKIQQAIKQGTVQVNHTNVTPHYFLELKDEITGELSQTNIQPQLIPNTQIPIQVHDAEKFFLIIEKPAGLIVHQSPTHPAPDTLANGLIAHFPECQEIGEDSLRPGIVHRLDKKVSGLMVIARTEQMWKHLKQQFQERKVHKEYLAVVHGIFSHKKSVIQLPLMRSQDKGHKMAARTDQLGKKAETHYEVFKEGRNRSLIRVIIRTGRTHQIRSHLQALGHPIIGDETYSSRNFKVQKIGRILLHATKLTFSDLQGAQRTYESPLPPSWHTWVKDLRTIT</sequence>
<evidence type="ECO:0000256" key="2">
    <source>
        <dbReference type="ARBA" id="ARBA00023235"/>
    </source>
</evidence>
<dbReference type="Proteomes" id="UP000177165">
    <property type="component" value="Unassembled WGS sequence"/>
</dbReference>
<dbReference type="Pfam" id="PF01479">
    <property type="entry name" value="S4"/>
    <property type="match status" value="1"/>
</dbReference>
<evidence type="ECO:0000256" key="1">
    <source>
        <dbReference type="ARBA" id="ARBA00010876"/>
    </source>
</evidence>
<dbReference type="EMBL" id="MHKB01000002">
    <property type="protein sequence ID" value="OGY80061.1"/>
    <property type="molecule type" value="Genomic_DNA"/>
</dbReference>
<organism evidence="7 8">
    <name type="scientific">Candidatus Kerfeldbacteria bacterium RIFCSPHIGHO2_02_FULL_42_14</name>
    <dbReference type="NCBI Taxonomy" id="1798540"/>
    <lineage>
        <taxon>Bacteria</taxon>
        <taxon>Candidatus Kerfeldiibacteriota</taxon>
    </lineage>
</organism>
<feature type="domain" description="RNA-binding S4" evidence="6">
    <location>
        <begin position="18"/>
        <end position="82"/>
    </location>
</feature>
<dbReference type="PANTHER" id="PTHR21600">
    <property type="entry name" value="MITOCHONDRIAL RNA PSEUDOURIDINE SYNTHASE"/>
    <property type="match status" value="1"/>
</dbReference>
<name>A0A1G2AT21_9BACT</name>
<dbReference type="PANTHER" id="PTHR21600:SF44">
    <property type="entry name" value="RIBOSOMAL LARGE SUBUNIT PSEUDOURIDINE SYNTHASE D"/>
    <property type="match status" value="1"/>
</dbReference>
<dbReference type="InterPro" id="IPR002942">
    <property type="entry name" value="S4_RNA-bd"/>
</dbReference>